<reference evidence="13 14" key="1">
    <citation type="journal article" date="2012" name="J. Bacteriol.">
        <title>Genome Sequence of Idiomarina xiamenensis Type Strain 10-D-4.</title>
        <authorList>
            <person name="Lai Q."/>
            <person name="Wang L."/>
            <person name="Wang W."/>
            <person name="Shao Z."/>
        </authorList>
    </citation>
    <scope>NUCLEOTIDE SEQUENCE [LARGE SCALE GENOMIC DNA]</scope>
    <source>
        <strain evidence="13 14">10-D-4</strain>
    </source>
</reference>
<dbReference type="STRING" id="740709.A10D4_03050"/>
<dbReference type="eggNOG" id="COG2267">
    <property type="taxonomic scope" value="Bacteria"/>
</dbReference>
<comment type="subcellular location">
    <subcellularLocation>
        <location evidence="2">Cytoplasm</location>
    </subcellularLocation>
</comment>
<comment type="catalytic activity">
    <reaction evidence="1">
        <text>Release of N-terminal proline from a peptide.</text>
        <dbReference type="EC" id="3.4.11.5"/>
    </reaction>
</comment>
<dbReference type="PANTHER" id="PTHR43722">
    <property type="entry name" value="PROLINE IMINOPEPTIDASE"/>
    <property type="match status" value="1"/>
</dbReference>
<dbReference type="GO" id="GO:0005737">
    <property type="term" value="C:cytoplasm"/>
    <property type="evidence" value="ECO:0007669"/>
    <property type="project" value="UniProtKB-SubCell"/>
</dbReference>
<dbReference type="Pfam" id="PF00561">
    <property type="entry name" value="Abhydrolase_1"/>
    <property type="match status" value="1"/>
</dbReference>
<evidence type="ECO:0000256" key="11">
    <source>
        <dbReference type="SAM" id="SignalP"/>
    </source>
</evidence>
<evidence type="ECO:0000256" key="4">
    <source>
        <dbReference type="ARBA" id="ARBA00012568"/>
    </source>
</evidence>
<dbReference type="eggNOG" id="COG0596">
    <property type="taxonomic scope" value="Bacteria"/>
</dbReference>
<dbReference type="SUPFAM" id="SSF53474">
    <property type="entry name" value="alpha/beta-Hydrolases"/>
    <property type="match status" value="1"/>
</dbReference>
<dbReference type="RefSeq" id="WP_008487651.1">
    <property type="nucleotide sequence ID" value="NZ_AMRG01000003.1"/>
</dbReference>
<sequence length="486" mass="53070">MKAASKGLLLATFIIGVLGYNQNTLAQTASTPSTACFVDGISDRVRCGDIDVPENYQLPNGKLINIHYVVLPAQSRAKQADPLLILAGGPGQAATELAPMINRIFAAIRRDRDIVLIDQRGTGQSHPLRCDIDRPDELTRSDENQQLDQIARACLAQYPDTDMLQYHTVNAVRDFERVRQHLGIAQWNLYGGSYGTRVGLTYLREAPEAVRTATLDSVAPNQVVIGPFGRHGADSFRLLLEDCRASSDCRERFPHLAETYQRLMDELALAPVPVVVKDPQTNQAEDLLVTANRFSSIARMALYSPFTRQMLPYMIDQTAQGNYQPLVGLMGSNRKQNPMYVGLTLSVLCSEDMARASQPLLQEDGNNGFIGSRTADAFIELCSEWPVQMIDASWSAPVSSDKPVLLLAGRWDPVTPPAWAELAAQTLTHSKVLVAKYGAHTIVTHTCANEIVADFIAAGELSAVSGECLQEGYIPAFITNSNGAGL</sequence>
<keyword evidence="8" id="KW-0645">Protease</keyword>
<evidence type="ECO:0000256" key="1">
    <source>
        <dbReference type="ARBA" id="ARBA00001585"/>
    </source>
</evidence>
<dbReference type="EC" id="3.4.11.5" evidence="4"/>
<keyword evidence="9" id="KW-0378">Hydrolase</keyword>
<accession>K2KBU3</accession>
<dbReference type="InterPro" id="IPR005944">
    <property type="entry name" value="Pro_iminopeptidase"/>
</dbReference>
<feature type="domain" description="AB hydrolase-1" evidence="12">
    <location>
        <begin position="82"/>
        <end position="441"/>
    </location>
</feature>
<evidence type="ECO:0000256" key="10">
    <source>
        <dbReference type="ARBA" id="ARBA00029605"/>
    </source>
</evidence>
<dbReference type="InterPro" id="IPR000073">
    <property type="entry name" value="AB_hydrolase_1"/>
</dbReference>
<evidence type="ECO:0000256" key="8">
    <source>
        <dbReference type="ARBA" id="ARBA00022670"/>
    </source>
</evidence>
<evidence type="ECO:0000256" key="6">
    <source>
        <dbReference type="ARBA" id="ARBA00022438"/>
    </source>
</evidence>
<proteinExistence type="inferred from homology"/>
<dbReference type="EMBL" id="AMRG01000003">
    <property type="protein sequence ID" value="EKE85288.1"/>
    <property type="molecule type" value="Genomic_DNA"/>
</dbReference>
<dbReference type="GO" id="GO:0004177">
    <property type="term" value="F:aminopeptidase activity"/>
    <property type="evidence" value="ECO:0007669"/>
    <property type="project" value="UniProtKB-KW"/>
</dbReference>
<keyword evidence="11" id="KW-0732">Signal</keyword>
<feature type="chain" id="PRO_5003862225" description="Proline iminopeptidase" evidence="11">
    <location>
        <begin position="27"/>
        <end position="486"/>
    </location>
</feature>
<evidence type="ECO:0000256" key="7">
    <source>
        <dbReference type="ARBA" id="ARBA00022490"/>
    </source>
</evidence>
<dbReference type="PANTHER" id="PTHR43722:SF1">
    <property type="entry name" value="PROLINE IMINOPEPTIDASE"/>
    <property type="match status" value="1"/>
</dbReference>
<comment type="similarity">
    <text evidence="3">Belongs to the peptidase S33 family.</text>
</comment>
<dbReference type="PRINTS" id="PR00793">
    <property type="entry name" value="PROAMNOPTASE"/>
</dbReference>
<keyword evidence="14" id="KW-1185">Reference proteome</keyword>
<gene>
    <name evidence="13" type="ORF">A10D4_03050</name>
</gene>
<feature type="signal peptide" evidence="11">
    <location>
        <begin position="1"/>
        <end position="26"/>
    </location>
</feature>
<dbReference type="Gene3D" id="3.40.50.1820">
    <property type="entry name" value="alpha/beta hydrolase"/>
    <property type="match status" value="1"/>
</dbReference>
<keyword evidence="6" id="KW-0031">Aminopeptidase</keyword>
<dbReference type="GO" id="GO:0006508">
    <property type="term" value="P:proteolysis"/>
    <property type="evidence" value="ECO:0007669"/>
    <property type="project" value="UniProtKB-KW"/>
</dbReference>
<evidence type="ECO:0000256" key="5">
    <source>
        <dbReference type="ARBA" id="ARBA00021843"/>
    </source>
</evidence>
<evidence type="ECO:0000256" key="9">
    <source>
        <dbReference type="ARBA" id="ARBA00022801"/>
    </source>
</evidence>
<evidence type="ECO:0000313" key="14">
    <source>
        <dbReference type="Proteomes" id="UP000014115"/>
    </source>
</evidence>
<dbReference type="OrthoDB" id="4510475at2"/>
<dbReference type="AlphaFoldDB" id="K2KBU3"/>
<dbReference type="InterPro" id="IPR029058">
    <property type="entry name" value="AB_hydrolase_fold"/>
</dbReference>
<comment type="caution">
    <text evidence="13">The sequence shown here is derived from an EMBL/GenBank/DDBJ whole genome shotgun (WGS) entry which is preliminary data.</text>
</comment>
<name>K2KBU3_9GAMM</name>
<protein>
    <recommendedName>
        <fullName evidence="5">Proline iminopeptidase</fullName>
        <ecNumber evidence="4">3.4.11.5</ecNumber>
    </recommendedName>
    <alternativeName>
        <fullName evidence="10">Prolyl aminopeptidase</fullName>
    </alternativeName>
</protein>
<evidence type="ECO:0000313" key="13">
    <source>
        <dbReference type="EMBL" id="EKE85288.1"/>
    </source>
</evidence>
<dbReference type="PATRIC" id="fig|740709.3.peg.612"/>
<evidence type="ECO:0000256" key="3">
    <source>
        <dbReference type="ARBA" id="ARBA00010088"/>
    </source>
</evidence>
<evidence type="ECO:0000259" key="12">
    <source>
        <dbReference type="Pfam" id="PF00561"/>
    </source>
</evidence>
<dbReference type="Proteomes" id="UP000014115">
    <property type="component" value="Unassembled WGS sequence"/>
</dbReference>
<dbReference type="InterPro" id="IPR002410">
    <property type="entry name" value="Peptidase_S33"/>
</dbReference>
<organism evidence="13 14">
    <name type="scientific">Idiomarina xiamenensis 10-D-4</name>
    <dbReference type="NCBI Taxonomy" id="740709"/>
    <lineage>
        <taxon>Bacteria</taxon>
        <taxon>Pseudomonadati</taxon>
        <taxon>Pseudomonadota</taxon>
        <taxon>Gammaproteobacteria</taxon>
        <taxon>Alteromonadales</taxon>
        <taxon>Idiomarinaceae</taxon>
        <taxon>Idiomarina</taxon>
    </lineage>
</organism>
<keyword evidence="7" id="KW-0963">Cytoplasm</keyword>
<evidence type="ECO:0000256" key="2">
    <source>
        <dbReference type="ARBA" id="ARBA00004496"/>
    </source>
</evidence>